<organism evidence="2 3">
    <name type="scientific">Prunus yedoensis var. nudiflora</name>
    <dbReference type="NCBI Taxonomy" id="2094558"/>
    <lineage>
        <taxon>Eukaryota</taxon>
        <taxon>Viridiplantae</taxon>
        <taxon>Streptophyta</taxon>
        <taxon>Embryophyta</taxon>
        <taxon>Tracheophyta</taxon>
        <taxon>Spermatophyta</taxon>
        <taxon>Magnoliopsida</taxon>
        <taxon>eudicotyledons</taxon>
        <taxon>Gunneridae</taxon>
        <taxon>Pentapetalae</taxon>
        <taxon>rosids</taxon>
        <taxon>fabids</taxon>
        <taxon>Rosales</taxon>
        <taxon>Rosaceae</taxon>
        <taxon>Amygdaloideae</taxon>
        <taxon>Amygdaleae</taxon>
        <taxon>Prunus</taxon>
    </lineage>
</organism>
<dbReference type="AlphaFoldDB" id="A0A314UGE0"/>
<dbReference type="EMBL" id="PJQY01003550">
    <property type="protein sequence ID" value="PQM36411.1"/>
    <property type="molecule type" value="Genomic_DNA"/>
</dbReference>
<comment type="caution">
    <text evidence="2">The sequence shown here is derived from an EMBL/GenBank/DDBJ whole genome shotgun (WGS) entry which is preliminary data.</text>
</comment>
<accession>A0A314UGE0</accession>
<feature type="compositionally biased region" description="Basic residues" evidence="1">
    <location>
        <begin position="29"/>
        <end position="41"/>
    </location>
</feature>
<evidence type="ECO:0000313" key="3">
    <source>
        <dbReference type="Proteomes" id="UP000250321"/>
    </source>
</evidence>
<name>A0A314UGE0_PRUYE</name>
<evidence type="ECO:0000256" key="1">
    <source>
        <dbReference type="SAM" id="MobiDB-lite"/>
    </source>
</evidence>
<feature type="compositionally biased region" description="Low complexity" evidence="1">
    <location>
        <begin position="133"/>
        <end position="162"/>
    </location>
</feature>
<feature type="compositionally biased region" description="Basic residues" evidence="1">
    <location>
        <begin position="251"/>
        <end position="273"/>
    </location>
</feature>
<dbReference type="OrthoDB" id="1166147at2759"/>
<sequence>MKAYKPMVHPMPSQDLWPKTNFPPSLPPKFHKQPGRPKKTKISSAGEPSPSSNPKAKHLPRYNLEIKCSICKQPGYNKRKCPMVNEAGSNSQVYSNHVILKVLYVWHSDMDFPVMFVCQVPSQRQKKIAHQGKTSSQRVTRQQSRQKQASSSTQSRQKQSYQKLKKRINHDQAEKPSHQPPQPSHQPAQPSQSNQAQQPSHQPAQPSQASQFKQPSQASQFEQPSEVDLFEQASQSEQPNSSRPLQASPQRKVRLKSPAKRKTFLAKFKPWRY</sequence>
<feature type="compositionally biased region" description="Polar residues" evidence="1">
    <location>
        <begin position="232"/>
        <end position="249"/>
    </location>
</feature>
<evidence type="ECO:0000313" key="2">
    <source>
        <dbReference type="EMBL" id="PQM36411.1"/>
    </source>
</evidence>
<proteinExistence type="predicted"/>
<feature type="region of interest" description="Disordered" evidence="1">
    <location>
        <begin position="127"/>
        <end position="273"/>
    </location>
</feature>
<keyword evidence="3" id="KW-1185">Reference proteome</keyword>
<protein>
    <submittedName>
        <fullName evidence="2">Uncharacterized protein</fullName>
    </submittedName>
</protein>
<reference evidence="2 3" key="1">
    <citation type="submission" date="2018-02" db="EMBL/GenBank/DDBJ databases">
        <title>Draft genome of wild Prunus yedoensis var. nudiflora.</title>
        <authorList>
            <person name="Baek S."/>
            <person name="Kim J.-H."/>
            <person name="Choi K."/>
            <person name="Kim G.-B."/>
            <person name="Cho A."/>
            <person name="Jang H."/>
            <person name="Shin C.-H."/>
            <person name="Yu H.-J."/>
            <person name="Mun J.-H."/>
        </authorList>
    </citation>
    <scope>NUCLEOTIDE SEQUENCE [LARGE SCALE GENOMIC DNA]</scope>
    <source>
        <strain evidence="3">cv. Jeju island</strain>
        <tissue evidence="2">Leaf</tissue>
    </source>
</reference>
<gene>
    <name evidence="2" type="ORF">Pyn_37183</name>
</gene>
<dbReference type="Proteomes" id="UP000250321">
    <property type="component" value="Unassembled WGS sequence"/>
</dbReference>
<feature type="region of interest" description="Disordered" evidence="1">
    <location>
        <begin position="1"/>
        <end position="59"/>
    </location>
</feature>
<feature type="compositionally biased region" description="Low complexity" evidence="1">
    <location>
        <begin position="185"/>
        <end position="220"/>
    </location>
</feature>